<organism evidence="2 3">
    <name type="scientific">Oculimacula yallundae</name>
    <dbReference type="NCBI Taxonomy" id="86028"/>
    <lineage>
        <taxon>Eukaryota</taxon>
        <taxon>Fungi</taxon>
        <taxon>Dikarya</taxon>
        <taxon>Ascomycota</taxon>
        <taxon>Pezizomycotina</taxon>
        <taxon>Leotiomycetes</taxon>
        <taxon>Helotiales</taxon>
        <taxon>Ploettnerulaceae</taxon>
        <taxon>Oculimacula</taxon>
    </lineage>
</organism>
<dbReference type="Proteomes" id="UP001595075">
    <property type="component" value="Unassembled WGS sequence"/>
</dbReference>
<comment type="caution">
    <text evidence="2">The sequence shown here is derived from an EMBL/GenBank/DDBJ whole genome shotgun (WGS) entry which is preliminary data.</text>
</comment>
<sequence length="678" mass="76730">MDPMSTVRLHPGLVFQHLRKIRVITTVQKPSQIKESNADMDQSHSFMVESEGNDKDTQRIRLCSTAEDPSLPCDSEKQPAAISCCTSLILSESSTIRRFLHSKRSNPTNFDPNDKIAYDSRVSQKPPFFLEERVVYIDKLVKFAASFEGHSLGIGVEARAISRLTPVEIWQGVYTWVDWIAGNGICFHQGKREDVLSVGLFLGAKLEYLEELMGFVYPVHVRMEVDESRQTSPEFTILEEPISREESVPSVLGDLGFLGSPAERDSSRGTSSQSVNLGPSSSTAVQTLPELMRSLSIEESTPDKELPDRILTSTIALHSNFEKSCTLDKEKVPLQTNIRQPSVGETPAERAEQVKSAQLIVPLEHRPRIRIYITFPLPDEPFDDPRQPLHLEMPEKALCKHSSLFKIALSKKRTNTSTFDPSDEMIYDPQVSQTRRKFTPPFPIISFEGIILNLINPSLKKSRWIKGEARTERMKLVKSLLYRNPGELWDALKTWIVWIREKKIVLFEQEEGNGLENAINIGVFLGTVDRFLEDLEEFDRERRALDWKDFDGEYDAPGNVRMRNAGSKPSSIGVTTQVGGEFDRGETFDETDKHIIEDLKEESRNPNPPKPYPTIFPVSCLRTIVESKNGIPISQHGFYKGRFGMDGGPLSQTRSNECNQVIEDGCIEKRSERKKGMI</sequence>
<feature type="region of interest" description="Disordered" evidence="1">
    <location>
        <begin position="558"/>
        <end position="585"/>
    </location>
</feature>
<feature type="compositionally biased region" description="Polar residues" evidence="1">
    <location>
        <begin position="268"/>
        <end position="284"/>
    </location>
</feature>
<evidence type="ECO:0000256" key="1">
    <source>
        <dbReference type="SAM" id="MobiDB-lite"/>
    </source>
</evidence>
<reference evidence="2 3" key="1">
    <citation type="journal article" date="2024" name="Commun. Biol.">
        <title>Comparative genomic analysis of thermophilic fungi reveals convergent evolutionary adaptations and gene losses.</title>
        <authorList>
            <person name="Steindorff A.S."/>
            <person name="Aguilar-Pontes M.V."/>
            <person name="Robinson A.J."/>
            <person name="Andreopoulos B."/>
            <person name="LaButti K."/>
            <person name="Kuo A."/>
            <person name="Mondo S."/>
            <person name="Riley R."/>
            <person name="Otillar R."/>
            <person name="Haridas S."/>
            <person name="Lipzen A."/>
            <person name="Grimwood J."/>
            <person name="Schmutz J."/>
            <person name="Clum A."/>
            <person name="Reid I.D."/>
            <person name="Moisan M.C."/>
            <person name="Butler G."/>
            <person name="Nguyen T.T.M."/>
            <person name="Dewar K."/>
            <person name="Conant G."/>
            <person name="Drula E."/>
            <person name="Henrissat B."/>
            <person name="Hansel C."/>
            <person name="Singer S."/>
            <person name="Hutchinson M.I."/>
            <person name="de Vries R.P."/>
            <person name="Natvig D.O."/>
            <person name="Powell A.J."/>
            <person name="Tsang A."/>
            <person name="Grigoriev I.V."/>
        </authorList>
    </citation>
    <scope>NUCLEOTIDE SEQUENCE [LARGE SCALE GENOMIC DNA]</scope>
    <source>
        <strain evidence="2 3">CBS 494.80</strain>
    </source>
</reference>
<feature type="compositionally biased region" description="Polar residues" evidence="1">
    <location>
        <begin position="567"/>
        <end position="578"/>
    </location>
</feature>
<protein>
    <submittedName>
        <fullName evidence="2">Uncharacterized protein</fullName>
    </submittedName>
</protein>
<feature type="region of interest" description="Disordered" evidence="1">
    <location>
        <begin position="262"/>
        <end position="284"/>
    </location>
</feature>
<dbReference type="EMBL" id="JAZHXI010000008">
    <property type="protein sequence ID" value="KAL2068563.1"/>
    <property type="molecule type" value="Genomic_DNA"/>
</dbReference>
<name>A0ABR4CF68_9HELO</name>
<gene>
    <name evidence="2" type="ORF">VTL71DRAFT_14900</name>
</gene>
<evidence type="ECO:0000313" key="3">
    <source>
        <dbReference type="Proteomes" id="UP001595075"/>
    </source>
</evidence>
<accession>A0ABR4CF68</accession>
<evidence type="ECO:0000313" key="2">
    <source>
        <dbReference type="EMBL" id="KAL2068563.1"/>
    </source>
</evidence>
<keyword evidence="3" id="KW-1185">Reference proteome</keyword>
<proteinExistence type="predicted"/>